<feature type="region of interest" description="Disordered" evidence="1">
    <location>
        <begin position="237"/>
        <end position="264"/>
    </location>
</feature>
<evidence type="ECO:0000313" key="3">
    <source>
        <dbReference type="EMBL" id="KAK7754745.1"/>
    </source>
</evidence>
<feature type="compositionally biased region" description="Gly residues" evidence="1">
    <location>
        <begin position="1309"/>
        <end position="1319"/>
    </location>
</feature>
<feature type="compositionally biased region" description="Polar residues" evidence="1">
    <location>
        <begin position="927"/>
        <end position="940"/>
    </location>
</feature>
<sequence>MAVREIEDELGSVAAAASLPTPSDTPYRTPSRNSRRSRRSITPPAFSSSPPPLPPGHRTEKGTKRSSRDVMMDETISILDPRRFTPTLHANLVSEILALRRDQEDKLKIIESLEESLHNSREEQETLQTNLTNSTKENRSLKRQLTLLEGGTSSALGELARERDEAVETLSETKRRLETSQKKIKTQEEDSQRVHDLWAKERDDWEEERRKYERKLHVAESRVKTVLDEVAAFQATQANGAQDGAQNGAESEEEDAGKEDDVGSVRTMSMTNSVRFSTVLAAGLGKLNGHSLADELNFDDDSDSQTDLDGRQSIISSRHNRNFSRDSMLSRTHGRNVSLDSQIRPGSVRRRTLHMNPGVLDRLQGGISEDDESEEIPVVKVEYTDSAVQYSPPPSPKLAPSEPSTPEPAVRAEKTMEVESPQRGENEIEANQRRKRVQLNKPIAIEPPAVTKVMVSAASQTIDESPSLPMTPISPIDAQPPAIIEEQPSPIEMNSIATQTDDAPVEEPAPQTPPNSQSPLLIPSISIIPPTSRPPSPREHLLPQYAKDFGCQVSIIVPSSGERASISTQTDEIRIDTRLDKLPPHLHPSAISSRPVSPNPTIDTMDDDSTHFTPVPGNLPPRNPRRLTAKRSLTDDLTSSPPASPISQITDTTETHDAYPGNNDDGPLSDEKAPVRRPHRISSLFAGFEPETSEEGEGFEDGDGSDNEFQTALSAPNPKDGAQKRSTIRSSPEQVRMVNNQPASIAKQMGGPEVYSSFSLVEGKVSSPPRAADKPTMTNLKSPANGMRKSAMIQSGIASHQTRSPSPILFENHDPPFPIPARASSRRPAANSSVFSDTQRSPTRGAGDSWHRRSSRGSVYRSNSIRKVRSAAALPPRVRNQRRRSSRSPPPLSPSEEAPDSPSLPPLPSNQITTPRGRDHRYRGHRSQPSTNTAYTDNTNQGSVGSSQQASGVVDAIAQTMVGEWMFKYVRRRKSFGVAEGNADENSGDRHKRWVWLAPYERAILWSSKQPQSGSALMGKSGRKLTIQSVLDVKDDNGPPKGAGQIFNRSILILTPQRALKFTATTAERHYLWLTALSFLAHSQQAVPEILPVAPPALSPGLAPAPKSASATITEFVDVPRHKPPTKKGGIRDSIRLTKGKSAAHSSHHFGGGGGHGGGGGGVGILMEEEAVNADQLDDALATFKPEAFAPPSTLHYSDLSRDAAEPPFIPRFHDRSDRHGGGNGGVHEHANQVVLHGRKRSNTGGHVPPPLSFRGFSSPPTGPSINSSSSHHAPSNSTAGNSVAGNSIGTAGSSDIYSYVGGGGPPSQISGGGGGAGAGPSASTASAAGWGPVGSSIAGSVRTSEASSRPNTNTNSNFFEAIGTVRMEAFISPLTFPRFDDHPDEADEWRYRARRRSKERRRTHTRSRSRRRDSYASRATRATAITATTANTGTDYSSTYGGGRSSRAGTAADEDFFRDRDDPFKGF</sequence>
<feature type="compositionally biased region" description="Low complexity" evidence="1">
    <location>
        <begin position="1258"/>
        <end position="1280"/>
    </location>
</feature>
<proteinExistence type="predicted"/>
<feature type="compositionally biased region" description="Low complexity" evidence="1">
    <location>
        <begin position="941"/>
        <end position="950"/>
    </location>
</feature>
<dbReference type="PANTHER" id="PTHR28190">
    <property type="entry name" value="NUCLEAR MIGRATION PROTEIN NUM1"/>
    <property type="match status" value="1"/>
</dbReference>
<dbReference type="GO" id="GO:0032065">
    <property type="term" value="P:maintenance of protein location in cell cortex"/>
    <property type="evidence" value="ECO:0007669"/>
    <property type="project" value="InterPro"/>
</dbReference>
<dbReference type="Proteomes" id="UP001320420">
    <property type="component" value="Unassembled WGS sequence"/>
</dbReference>
<dbReference type="GO" id="GO:0005938">
    <property type="term" value="C:cell cortex"/>
    <property type="evidence" value="ECO:0007669"/>
    <property type="project" value="InterPro"/>
</dbReference>
<name>A0AAN9YUT8_9PEZI</name>
<feature type="region of interest" description="Disordered" evidence="1">
    <location>
        <begin position="1309"/>
        <end position="1328"/>
    </location>
</feature>
<feature type="region of interest" description="Disordered" evidence="1">
    <location>
        <begin position="1"/>
        <end position="70"/>
    </location>
</feature>
<feature type="region of interest" description="Disordered" evidence="1">
    <location>
        <begin position="296"/>
        <end position="335"/>
    </location>
</feature>
<organism evidence="3 4">
    <name type="scientific">Diatrype stigma</name>
    <dbReference type="NCBI Taxonomy" id="117547"/>
    <lineage>
        <taxon>Eukaryota</taxon>
        <taxon>Fungi</taxon>
        <taxon>Dikarya</taxon>
        <taxon>Ascomycota</taxon>
        <taxon>Pezizomycotina</taxon>
        <taxon>Sordariomycetes</taxon>
        <taxon>Xylariomycetidae</taxon>
        <taxon>Xylariales</taxon>
        <taxon>Diatrypaceae</taxon>
        <taxon>Diatrype</taxon>
    </lineage>
</organism>
<feature type="compositionally biased region" description="Polar residues" evidence="1">
    <location>
        <begin position="590"/>
        <end position="602"/>
    </location>
</feature>
<dbReference type="EMBL" id="JAKJXP020000018">
    <property type="protein sequence ID" value="KAK7754745.1"/>
    <property type="molecule type" value="Genomic_DNA"/>
</dbReference>
<feature type="compositionally biased region" description="Low complexity" evidence="1">
    <location>
        <begin position="514"/>
        <end position="530"/>
    </location>
</feature>
<feature type="region of interest" description="Disordered" evidence="1">
    <location>
        <begin position="764"/>
        <end position="950"/>
    </location>
</feature>
<protein>
    <recommendedName>
        <fullName evidence="2">Pleckstrin homology domain-containing protein</fullName>
    </recommendedName>
</protein>
<dbReference type="Pfam" id="PF12814">
    <property type="entry name" value="Mcp5_PH"/>
    <property type="match status" value="1"/>
</dbReference>
<feature type="domain" description="Pleckstrin homology" evidence="2">
    <location>
        <begin position="953"/>
        <end position="1083"/>
    </location>
</feature>
<reference evidence="3 4" key="1">
    <citation type="submission" date="2024-02" db="EMBL/GenBank/DDBJ databases">
        <title>De novo assembly and annotation of 12 fungi associated with fruit tree decline syndrome in Ontario, Canada.</title>
        <authorList>
            <person name="Sulman M."/>
            <person name="Ellouze W."/>
            <person name="Ilyukhin E."/>
        </authorList>
    </citation>
    <scope>NUCLEOTIDE SEQUENCE [LARGE SCALE GENOMIC DNA]</scope>
    <source>
        <strain evidence="3 4">M11/M66-122</strain>
    </source>
</reference>
<feature type="compositionally biased region" description="Polar residues" evidence="1">
    <location>
        <begin position="635"/>
        <end position="652"/>
    </location>
</feature>
<feature type="compositionally biased region" description="Polar residues" evidence="1">
    <location>
        <begin position="792"/>
        <end position="805"/>
    </location>
</feature>
<evidence type="ECO:0000313" key="4">
    <source>
        <dbReference type="Proteomes" id="UP001320420"/>
    </source>
</evidence>
<feature type="compositionally biased region" description="Acidic residues" evidence="1">
    <location>
        <begin position="296"/>
        <end position="306"/>
    </location>
</feature>
<feature type="compositionally biased region" description="Basic and acidic residues" evidence="1">
    <location>
        <begin position="1212"/>
        <end position="1231"/>
    </location>
</feature>
<gene>
    <name evidence="3" type="ORF">SLS62_003304</name>
</gene>
<dbReference type="GO" id="GO:0005543">
    <property type="term" value="F:phospholipid binding"/>
    <property type="evidence" value="ECO:0007669"/>
    <property type="project" value="InterPro"/>
</dbReference>
<feature type="compositionally biased region" description="Acidic residues" evidence="1">
    <location>
        <begin position="1"/>
        <end position="10"/>
    </location>
</feature>
<feature type="compositionally biased region" description="Basic and acidic residues" evidence="1">
    <location>
        <begin position="57"/>
        <end position="70"/>
    </location>
</feature>
<dbReference type="GO" id="GO:0005739">
    <property type="term" value="C:mitochondrion"/>
    <property type="evidence" value="ECO:0007669"/>
    <property type="project" value="TreeGrafter"/>
</dbReference>
<keyword evidence="4" id="KW-1185">Reference proteome</keyword>
<dbReference type="InterPro" id="IPR024774">
    <property type="entry name" value="PH_dom-Mcp5-type"/>
</dbReference>
<feature type="region of interest" description="Disordered" evidence="1">
    <location>
        <begin position="1396"/>
        <end position="1468"/>
    </location>
</feature>
<feature type="compositionally biased region" description="Polar residues" evidence="1">
    <location>
        <begin position="126"/>
        <end position="135"/>
    </location>
</feature>
<evidence type="ECO:0000259" key="2">
    <source>
        <dbReference type="Pfam" id="PF12814"/>
    </source>
</evidence>
<evidence type="ECO:0000256" key="1">
    <source>
        <dbReference type="SAM" id="MobiDB-lite"/>
    </source>
</evidence>
<feature type="compositionally biased region" description="Low complexity" evidence="1">
    <location>
        <begin position="237"/>
        <end position="249"/>
    </location>
</feature>
<feature type="compositionally biased region" description="Acidic residues" evidence="1">
    <location>
        <begin position="691"/>
        <end position="706"/>
    </location>
</feature>
<dbReference type="GO" id="GO:0000226">
    <property type="term" value="P:microtubule cytoskeleton organization"/>
    <property type="evidence" value="ECO:0007669"/>
    <property type="project" value="TreeGrafter"/>
</dbReference>
<feature type="region of interest" description="Disordered" evidence="1">
    <location>
        <begin position="118"/>
        <end position="138"/>
    </location>
</feature>
<dbReference type="InterPro" id="IPR053005">
    <property type="entry name" value="Nuclear_Pos-Cytoskel_Interact"/>
</dbReference>
<feature type="compositionally biased region" description="Basic and acidic residues" evidence="1">
    <location>
        <begin position="410"/>
        <end position="432"/>
    </location>
</feature>
<feature type="compositionally biased region" description="Basic residues" evidence="1">
    <location>
        <begin position="1396"/>
        <end position="1412"/>
    </location>
</feature>
<feature type="region of interest" description="Disordered" evidence="1">
    <location>
        <begin position="456"/>
        <end position="541"/>
    </location>
</feature>
<feature type="region of interest" description="Disordered" evidence="1">
    <location>
        <begin position="582"/>
        <end position="737"/>
    </location>
</feature>
<dbReference type="PANTHER" id="PTHR28190:SF2">
    <property type="entry name" value="MIGRATION PROTEIN, PUTATIVE (AFU_ORTHOLOGUE AFUA_2G07730)-RELATED"/>
    <property type="match status" value="1"/>
</dbReference>
<feature type="compositionally biased region" description="Basic and acidic residues" evidence="1">
    <location>
        <begin position="1456"/>
        <end position="1468"/>
    </location>
</feature>
<feature type="region of interest" description="Disordered" evidence="1">
    <location>
        <begin position="386"/>
        <end position="435"/>
    </location>
</feature>
<feature type="compositionally biased region" description="Low complexity" evidence="1">
    <location>
        <begin position="1417"/>
        <end position="1452"/>
    </location>
</feature>
<accession>A0AAN9YUT8</accession>
<feature type="region of interest" description="Disordered" evidence="1">
    <location>
        <begin position="1206"/>
        <end position="1287"/>
    </location>
</feature>
<feature type="compositionally biased region" description="Polar residues" evidence="1">
    <location>
        <begin position="724"/>
        <end position="737"/>
    </location>
</feature>
<dbReference type="GO" id="GO:0015631">
    <property type="term" value="F:tubulin binding"/>
    <property type="evidence" value="ECO:0007669"/>
    <property type="project" value="TreeGrafter"/>
</dbReference>
<feature type="compositionally biased region" description="Low complexity" evidence="1">
    <location>
        <begin position="820"/>
        <end position="833"/>
    </location>
</feature>
<comment type="caution">
    <text evidence="3">The sequence shown here is derived from an EMBL/GenBank/DDBJ whole genome shotgun (WGS) entry which is preliminary data.</text>
</comment>